<comment type="similarity">
    <text evidence="2 12 13">Belongs to the ApbE family.</text>
</comment>
<dbReference type="PIRSF" id="PIRSF006268">
    <property type="entry name" value="ApbE"/>
    <property type="match status" value="1"/>
</dbReference>
<proteinExistence type="inferred from homology"/>
<evidence type="ECO:0000256" key="7">
    <source>
        <dbReference type="ARBA" id="ARBA00022723"/>
    </source>
</evidence>
<comment type="catalytic activity">
    <reaction evidence="11 12 13">
        <text>L-threonyl-[protein] + FAD = FMN-L-threonyl-[protein] + AMP + H(+)</text>
        <dbReference type="Rhea" id="RHEA:36847"/>
        <dbReference type="Rhea" id="RHEA-COMP:11060"/>
        <dbReference type="Rhea" id="RHEA-COMP:11061"/>
        <dbReference type="ChEBI" id="CHEBI:15378"/>
        <dbReference type="ChEBI" id="CHEBI:30013"/>
        <dbReference type="ChEBI" id="CHEBI:57692"/>
        <dbReference type="ChEBI" id="CHEBI:74257"/>
        <dbReference type="ChEBI" id="CHEBI:456215"/>
        <dbReference type="EC" id="2.7.1.180"/>
    </reaction>
</comment>
<evidence type="ECO:0000256" key="12">
    <source>
        <dbReference type="PIRNR" id="PIRNR006268"/>
    </source>
</evidence>
<evidence type="ECO:0000313" key="15">
    <source>
        <dbReference type="Proteomes" id="UP001239019"/>
    </source>
</evidence>
<evidence type="ECO:0000256" key="6">
    <source>
        <dbReference type="ARBA" id="ARBA00022679"/>
    </source>
</evidence>
<dbReference type="Proteomes" id="UP001239019">
    <property type="component" value="Unassembled WGS sequence"/>
</dbReference>
<keyword evidence="13" id="KW-0449">Lipoprotein</keyword>
<evidence type="ECO:0000256" key="3">
    <source>
        <dbReference type="ARBA" id="ARBA00011955"/>
    </source>
</evidence>
<dbReference type="Pfam" id="PF02424">
    <property type="entry name" value="ApbE"/>
    <property type="match status" value="1"/>
</dbReference>
<accession>A0ABU0W984</accession>
<evidence type="ECO:0000256" key="4">
    <source>
        <dbReference type="ARBA" id="ARBA00016337"/>
    </source>
</evidence>
<evidence type="ECO:0000256" key="9">
    <source>
        <dbReference type="ARBA" id="ARBA00022842"/>
    </source>
</evidence>
<dbReference type="PROSITE" id="PS51257">
    <property type="entry name" value="PROKAR_LIPOPROTEIN"/>
    <property type="match status" value="1"/>
</dbReference>
<keyword evidence="5 12" id="KW-0285">Flavoprotein</keyword>
<dbReference type="Gene3D" id="3.10.520.10">
    <property type="entry name" value="ApbE-like domains"/>
    <property type="match status" value="1"/>
</dbReference>
<evidence type="ECO:0000256" key="8">
    <source>
        <dbReference type="ARBA" id="ARBA00022827"/>
    </source>
</evidence>
<dbReference type="PANTHER" id="PTHR30040">
    <property type="entry name" value="THIAMINE BIOSYNTHESIS LIPOPROTEIN APBE"/>
    <property type="match status" value="1"/>
</dbReference>
<evidence type="ECO:0000256" key="5">
    <source>
        <dbReference type="ARBA" id="ARBA00022630"/>
    </source>
</evidence>
<protein>
    <recommendedName>
        <fullName evidence="4 12">FAD:protein FMN transferase</fullName>
        <ecNumber evidence="3 12">2.7.1.180</ecNumber>
    </recommendedName>
    <alternativeName>
        <fullName evidence="10 12">Flavin transferase</fullName>
    </alternativeName>
</protein>
<dbReference type="SUPFAM" id="SSF143631">
    <property type="entry name" value="ApbE-like"/>
    <property type="match status" value="1"/>
</dbReference>
<dbReference type="EC" id="2.7.1.180" evidence="3 12"/>
<keyword evidence="13" id="KW-1003">Cell membrane</keyword>
<evidence type="ECO:0000256" key="1">
    <source>
        <dbReference type="ARBA" id="ARBA00001946"/>
    </source>
</evidence>
<evidence type="ECO:0000256" key="2">
    <source>
        <dbReference type="ARBA" id="ARBA00008282"/>
    </source>
</evidence>
<evidence type="ECO:0000256" key="10">
    <source>
        <dbReference type="ARBA" id="ARBA00031306"/>
    </source>
</evidence>
<evidence type="ECO:0000313" key="14">
    <source>
        <dbReference type="EMBL" id="MDQ2070601.1"/>
    </source>
</evidence>
<dbReference type="InterPro" id="IPR024932">
    <property type="entry name" value="ApbE"/>
</dbReference>
<evidence type="ECO:0000256" key="11">
    <source>
        <dbReference type="ARBA" id="ARBA00048540"/>
    </source>
</evidence>
<comment type="caution">
    <text evidence="14">The sequence shown here is derived from an EMBL/GenBank/DDBJ whole genome shotgun (WGS) entry which is preliminary data.</text>
</comment>
<feature type="signal peptide" evidence="13">
    <location>
        <begin position="1"/>
        <end position="18"/>
    </location>
</feature>
<keyword evidence="15" id="KW-1185">Reference proteome</keyword>
<keyword evidence="7 12" id="KW-0479">Metal-binding</keyword>
<keyword evidence="13" id="KW-0997">Cell inner membrane</keyword>
<keyword evidence="13" id="KW-0472">Membrane</keyword>
<reference evidence="14 15" key="1">
    <citation type="submission" date="2023-08" db="EMBL/GenBank/DDBJ databases">
        <title>Whole-genome sequencing of halo(alkali)philic microorganisms from hypersaline lakes.</title>
        <authorList>
            <person name="Sorokin D.Y."/>
            <person name="Abbas B."/>
            <person name="Merkel A.Y."/>
        </authorList>
    </citation>
    <scope>NUCLEOTIDE SEQUENCE [LARGE SCALE GENOMIC DNA]</scope>
    <source>
        <strain evidence="14 15">AB-CW4</strain>
    </source>
</reference>
<comment type="function">
    <text evidence="13">Flavin transferase that catalyzes the transfer of the FMN moiety of FAD and its covalent binding to the hydroxyl group of a threonine residue in a target flavoprotein.</text>
</comment>
<evidence type="ECO:0000256" key="13">
    <source>
        <dbReference type="RuleBase" id="RU363002"/>
    </source>
</evidence>
<comment type="subcellular location">
    <subcellularLocation>
        <location evidence="13">Cell inner membrane</location>
        <topology evidence="13">Lipid-anchor</topology>
        <orientation evidence="13">Periplasmic side</orientation>
    </subcellularLocation>
</comment>
<dbReference type="GO" id="GO:0016740">
    <property type="term" value="F:transferase activity"/>
    <property type="evidence" value="ECO:0007669"/>
    <property type="project" value="UniProtKB-KW"/>
</dbReference>
<feature type="chain" id="PRO_5044983412" description="FAD:protein FMN transferase" evidence="13">
    <location>
        <begin position="19"/>
        <end position="343"/>
    </location>
</feature>
<dbReference type="PANTHER" id="PTHR30040:SF2">
    <property type="entry name" value="FAD:PROTEIN FMN TRANSFERASE"/>
    <property type="match status" value="1"/>
</dbReference>
<gene>
    <name evidence="14" type="ORF">RBH19_12040</name>
</gene>
<keyword evidence="6 12" id="KW-0808">Transferase</keyword>
<dbReference type="InterPro" id="IPR003374">
    <property type="entry name" value="ApbE-like_sf"/>
</dbReference>
<comment type="cofactor">
    <cofactor evidence="1 13">
        <name>Mg(2+)</name>
        <dbReference type="ChEBI" id="CHEBI:18420"/>
    </cofactor>
</comment>
<keyword evidence="8 12" id="KW-0274">FAD</keyword>
<keyword evidence="13" id="KW-0732">Signal</keyword>
<sequence length="343" mass="36259">MPRVAATLLALMILTACAREDEPRHDSHFYAMGTRIEITVRAQSGAAAEAHAALAAEAATLHQRWDAWGDGALGTLNASLSHSDTAAVPTSIQAGIERALSLAKASGGLFHPGIGELVETWGFHRQPRPQAPPPSPQTVTAVLQRLPPIDAMNLENGRLDTGQTGARLDLGGFAKGLALEKLGRILGELGIRHGLINAGGDLIVLGDAGGRDWRIGILDPRGDGVLASVAARDGECIITSGDYERDFIHEGERFHHLLDPRTGRPAQATASATVIDEDCARADAAATALFVAGPGHWPAVASAMGVDRVMLITPGGQAELSPAMRDRIRFQDREPLQVVRELP</sequence>
<dbReference type="RefSeq" id="WP_306729096.1">
    <property type="nucleotide sequence ID" value="NZ_JAVDDT010000008.1"/>
</dbReference>
<dbReference type="EMBL" id="JAVDDT010000008">
    <property type="protein sequence ID" value="MDQ2070601.1"/>
    <property type="molecule type" value="Genomic_DNA"/>
</dbReference>
<keyword evidence="9 12" id="KW-0460">Magnesium</keyword>
<name>A0ABU0W984_9GAMM</name>
<organism evidence="14 15">
    <name type="scientific">Natronospira bacteriovora</name>
    <dbReference type="NCBI Taxonomy" id="3069753"/>
    <lineage>
        <taxon>Bacteria</taxon>
        <taxon>Pseudomonadati</taxon>
        <taxon>Pseudomonadota</taxon>
        <taxon>Gammaproteobacteria</taxon>
        <taxon>Natronospirales</taxon>
        <taxon>Natronospiraceae</taxon>
        <taxon>Natronospira</taxon>
    </lineage>
</organism>